<dbReference type="EMBL" id="CAJJDN010000034">
    <property type="protein sequence ID" value="CAD8076192.1"/>
    <property type="molecule type" value="Genomic_DNA"/>
</dbReference>
<dbReference type="SMART" id="SM00164">
    <property type="entry name" value="TBC"/>
    <property type="match status" value="1"/>
</dbReference>
<dbReference type="FunFam" id="1.10.472.80:FF:000085">
    <property type="entry name" value="TBC domain containing protein"/>
    <property type="match status" value="1"/>
</dbReference>
<dbReference type="PROSITE" id="PS50086">
    <property type="entry name" value="TBC_RABGAP"/>
    <property type="match status" value="1"/>
</dbReference>
<dbReference type="AlphaFoldDB" id="A0A8S1MBX7"/>
<dbReference type="PANTHER" id="PTHR47219">
    <property type="entry name" value="RAB GTPASE-ACTIVATING PROTEIN 1-LIKE"/>
    <property type="match status" value="1"/>
</dbReference>
<organism evidence="2 3">
    <name type="scientific">Paramecium sonneborni</name>
    <dbReference type="NCBI Taxonomy" id="65129"/>
    <lineage>
        <taxon>Eukaryota</taxon>
        <taxon>Sar</taxon>
        <taxon>Alveolata</taxon>
        <taxon>Ciliophora</taxon>
        <taxon>Intramacronucleata</taxon>
        <taxon>Oligohymenophorea</taxon>
        <taxon>Peniculida</taxon>
        <taxon>Parameciidae</taxon>
        <taxon>Paramecium</taxon>
    </lineage>
</organism>
<dbReference type="PANTHER" id="PTHR47219:SF20">
    <property type="entry name" value="TBC1 DOMAIN FAMILY MEMBER 2B"/>
    <property type="match status" value="1"/>
</dbReference>
<dbReference type="GO" id="GO:0005096">
    <property type="term" value="F:GTPase activator activity"/>
    <property type="evidence" value="ECO:0007669"/>
    <property type="project" value="TreeGrafter"/>
</dbReference>
<dbReference type="InterPro" id="IPR050302">
    <property type="entry name" value="Rab_GAP_TBC_domain"/>
</dbReference>
<comment type="caution">
    <text evidence="2">The sequence shown here is derived from an EMBL/GenBank/DDBJ whole genome shotgun (WGS) entry which is preliminary data.</text>
</comment>
<proteinExistence type="predicted"/>
<feature type="domain" description="Rab-GAP TBC" evidence="1">
    <location>
        <begin position="76"/>
        <end position="260"/>
    </location>
</feature>
<evidence type="ECO:0000259" key="1">
    <source>
        <dbReference type="PROSITE" id="PS50086"/>
    </source>
</evidence>
<keyword evidence="3" id="KW-1185">Reference proteome</keyword>
<name>A0A8S1MBX7_9CILI</name>
<dbReference type="Pfam" id="PF00566">
    <property type="entry name" value="RabGAP-TBC"/>
    <property type="match status" value="1"/>
</dbReference>
<evidence type="ECO:0000313" key="2">
    <source>
        <dbReference type="EMBL" id="CAD8076192.1"/>
    </source>
</evidence>
<dbReference type="Proteomes" id="UP000692954">
    <property type="component" value="Unassembled WGS sequence"/>
</dbReference>
<evidence type="ECO:0000313" key="3">
    <source>
        <dbReference type="Proteomes" id="UP000692954"/>
    </source>
</evidence>
<dbReference type="InterPro" id="IPR000195">
    <property type="entry name" value="Rab-GAP-TBC_dom"/>
</dbReference>
<gene>
    <name evidence="2" type="ORF">PSON_ATCC_30995.1.T0340235</name>
</gene>
<dbReference type="GO" id="GO:0031267">
    <property type="term" value="F:small GTPase binding"/>
    <property type="evidence" value="ECO:0007669"/>
    <property type="project" value="TreeGrafter"/>
</dbReference>
<reference evidence="2" key="1">
    <citation type="submission" date="2021-01" db="EMBL/GenBank/DDBJ databases">
        <authorList>
            <consortium name="Genoscope - CEA"/>
            <person name="William W."/>
        </authorList>
    </citation>
    <scope>NUCLEOTIDE SEQUENCE</scope>
</reference>
<dbReference type="OrthoDB" id="297169at2759"/>
<accession>A0A8S1MBX7</accession>
<protein>
    <recommendedName>
        <fullName evidence="1">Rab-GAP TBC domain-containing protein</fullName>
    </recommendedName>
</protein>
<dbReference type="FunFam" id="1.10.8.270:FF:000016">
    <property type="entry name" value="TBC1 domain family member 2A"/>
    <property type="match status" value="1"/>
</dbReference>
<sequence length="590" mass="69307">MKNDIDFIQTMLDLNLSKQYIKSIKGDMNRNQSIKNKQCIDKLRKFYKTLNNAELLSYCTNKFSCIHKAVREELSDRFNAPLTCFWPILANIIKNKEAYPNYYAKLLNMNEFPNYFKDTIQKDVVRTSSNEEMQQKLSNVLTAYVIRNAQIGYCQGFNYIAHYLLQNQQYSEEDAFWFLCHLFETLLPQNYYNHLFGVLSDDEIIRLILQKEKPHLMEHFRNLSIETSLFTIQWLVCCFTFHNKLTDTIFDLLLVDGSKAQIKSTLTYISLLEDSIMQANDIGTLIMTIEHFISKFQDRQIFIEEYQKIYINNKLLQNIRQDISNQVVQTVQSSDIKRVTSLNVFLEDLRKQQCSLNHPICIYELETWSRNKKHMDNVVIRAGQLSYNTQENNQQKQNNVEKINEQLIVRQSHICDKDDGFLVRTLQHKDNYEIQLLDINKQILPTQIPNSPRSRSIFKDLLLSPIRALNNAQNLGQKLRMNPKIYKIENIPLSSSSFALPVNVRKKTYGWKTQRGRSPEQTKLLLKKMNVYASPKRKLDLNISNNFINQSTDVSQQQPTTLKECKSIKFIAQLSRNTNLISIDFYPDQQ</sequence>